<proteinExistence type="predicted"/>
<accession>A0ABC8QPW1</accession>
<keyword evidence="3" id="KW-1185">Reference proteome</keyword>
<protein>
    <submittedName>
        <fullName evidence="2">Uncharacterized protein</fullName>
    </submittedName>
</protein>
<evidence type="ECO:0000313" key="2">
    <source>
        <dbReference type="EMBL" id="CAK9134734.1"/>
    </source>
</evidence>
<evidence type="ECO:0000256" key="1">
    <source>
        <dbReference type="SAM" id="MobiDB-lite"/>
    </source>
</evidence>
<evidence type="ECO:0000313" key="3">
    <source>
        <dbReference type="Proteomes" id="UP001642360"/>
    </source>
</evidence>
<dbReference type="AlphaFoldDB" id="A0ABC8QPW1"/>
<reference evidence="2 3" key="1">
    <citation type="submission" date="2024-02" db="EMBL/GenBank/DDBJ databases">
        <authorList>
            <person name="Vignale AGUSTIN F."/>
            <person name="Sosa J E."/>
            <person name="Modenutti C."/>
        </authorList>
    </citation>
    <scope>NUCLEOTIDE SEQUENCE [LARGE SCALE GENOMIC DNA]</scope>
</reference>
<name>A0ABC8QPW1_9AQUA</name>
<feature type="region of interest" description="Disordered" evidence="1">
    <location>
        <begin position="1"/>
        <end position="33"/>
    </location>
</feature>
<gene>
    <name evidence="2" type="ORF">ILEXP_LOCUS1665</name>
</gene>
<comment type="caution">
    <text evidence="2">The sequence shown here is derived from an EMBL/GenBank/DDBJ whole genome shotgun (WGS) entry which is preliminary data.</text>
</comment>
<organism evidence="2 3">
    <name type="scientific">Ilex paraguariensis</name>
    <name type="common">yerba mate</name>
    <dbReference type="NCBI Taxonomy" id="185542"/>
    <lineage>
        <taxon>Eukaryota</taxon>
        <taxon>Viridiplantae</taxon>
        <taxon>Streptophyta</taxon>
        <taxon>Embryophyta</taxon>
        <taxon>Tracheophyta</taxon>
        <taxon>Spermatophyta</taxon>
        <taxon>Magnoliopsida</taxon>
        <taxon>eudicotyledons</taxon>
        <taxon>Gunneridae</taxon>
        <taxon>Pentapetalae</taxon>
        <taxon>asterids</taxon>
        <taxon>campanulids</taxon>
        <taxon>Aquifoliales</taxon>
        <taxon>Aquifoliaceae</taxon>
        <taxon>Ilex</taxon>
    </lineage>
</organism>
<dbReference type="EMBL" id="CAUOFW020000558">
    <property type="protein sequence ID" value="CAK9134734.1"/>
    <property type="molecule type" value="Genomic_DNA"/>
</dbReference>
<dbReference type="Proteomes" id="UP001642360">
    <property type="component" value="Unassembled WGS sequence"/>
</dbReference>
<sequence>MTQNRLASSCTPTATAESARKSNSSNKTGNTHSSLHIYKKPVALHPFISSKHSNTSSIYCTKPLHNSTPTCNSYYILLSSPFQLQPATDYPNYATETEDFTKISFSISVFSVPADPVMTATLHAQVQRPLVNI</sequence>